<dbReference type="FunFam" id="1.10.10.10:FF:000157">
    <property type="entry name" value="Response regulator receiver"/>
    <property type="match status" value="1"/>
</dbReference>
<keyword evidence="5" id="KW-0902">Two-component regulatory system</keyword>
<evidence type="ECO:0000313" key="16">
    <source>
        <dbReference type="Proteomes" id="UP000028864"/>
    </source>
</evidence>
<dbReference type="GO" id="GO:0031564">
    <property type="term" value="P:transcription antitermination"/>
    <property type="evidence" value="ECO:0007669"/>
    <property type="project" value="UniProtKB-KW"/>
</dbReference>
<dbReference type="GO" id="GO:0000160">
    <property type="term" value="P:phosphorelay signal transduction system"/>
    <property type="evidence" value="ECO:0007669"/>
    <property type="project" value="UniProtKB-KW"/>
</dbReference>
<dbReference type="PANTHER" id="PTHR43367:SF1">
    <property type="entry name" value="TWO-COMPONENT RESPONSE REGULATOR-LIKE APRR6-RELATED"/>
    <property type="match status" value="1"/>
</dbReference>
<feature type="domain" description="ANTAR" evidence="14">
    <location>
        <begin position="163"/>
        <end position="224"/>
    </location>
</feature>
<dbReference type="InterPro" id="IPR036388">
    <property type="entry name" value="WH-like_DNA-bd_sf"/>
</dbReference>
<evidence type="ECO:0000259" key="14">
    <source>
        <dbReference type="PROSITE" id="PS50921"/>
    </source>
</evidence>
<evidence type="ECO:0000256" key="2">
    <source>
        <dbReference type="ARBA" id="ARBA00022490"/>
    </source>
</evidence>
<evidence type="ECO:0000259" key="13">
    <source>
        <dbReference type="PROSITE" id="PS50110"/>
    </source>
</evidence>
<evidence type="ECO:0000256" key="5">
    <source>
        <dbReference type="ARBA" id="ARBA00023012"/>
    </source>
</evidence>
<dbReference type="SMART" id="SM01012">
    <property type="entry name" value="ANTAR"/>
    <property type="match status" value="1"/>
</dbReference>
<dbReference type="GO" id="GO:0005737">
    <property type="term" value="C:cytoplasm"/>
    <property type="evidence" value="ECO:0007669"/>
    <property type="project" value="UniProtKB-SubCell"/>
</dbReference>
<dbReference type="Gene3D" id="1.10.10.10">
    <property type="entry name" value="Winged helix-like DNA-binding domain superfamily/Winged helix DNA-binding domain"/>
    <property type="match status" value="1"/>
</dbReference>
<keyword evidence="6" id="KW-0805">Transcription regulation</keyword>
<comment type="subcellular location">
    <subcellularLocation>
        <location evidence="1">Cytoplasm</location>
    </subcellularLocation>
</comment>
<evidence type="ECO:0000313" key="15">
    <source>
        <dbReference type="EMBL" id="CDQ45006.1"/>
    </source>
</evidence>
<evidence type="ECO:0000256" key="9">
    <source>
        <dbReference type="ARBA" id="ARBA00055952"/>
    </source>
</evidence>
<gene>
    <name evidence="15" type="ORF">BN1047_02892</name>
</gene>
<dbReference type="PIRSF" id="PIRSF036382">
    <property type="entry name" value="RR_antiterm"/>
    <property type="match status" value="1"/>
</dbReference>
<dbReference type="InterPro" id="IPR005561">
    <property type="entry name" value="ANTAR"/>
</dbReference>
<dbReference type="PROSITE" id="PS50110">
    <property type="entry name" value="RESPONSE_REGULATORY"/>
    <property type="match status" value="1"/>
</dbReference>
<dbReference type="InterPro" id="IPR011006">
    <property type="entry name" value="CheY-like_superfamily"/>
</dbReference>
<keyword evidence="7" id="KW-0346">Stress response</keyword>
<dbReference type="SMART" id="SM00448">
    <property type="entry name" value="REC"/>
    <property type="match status" value="1"/>
</dbReference>
<dbReference type="Proteomes" id="UP000028864">
    <property type="component" value="Unassembled WGS sequence"/>
</dbReference>
<keyword evidence="4" id="KW-0889">Transcription antitermination</keyword>
<dbReference type="FunFam" id="3.40.50.2300:FF:000050">
    <property type="entry name" value="Response regulator receiver"/>
    <property type="match status" value="1"/>
</dbReference>
<dbReference type="AlphaFoldDB" id="A0AAV2WLA4"/>
<evidence type="ECO:0000256" key="10">
    <source>
        <dbReference type="ARBA" id="ARBA00059282"/>
    </source>
</evidence>
<evidence type="ECO:0000256" key="4">
    <source>
        <dbReference type="ARBA" id="ARBA00022814"/>
    </source>
</evidence>
<protein>
    <recommendedName>
        <fullName evidence="11">Transcriptional regulatory protein PdtaR</fullName>
    </recommendedName>
</protein>
<feature type="domain" description="Response regulatory" evidence="13">
    <location>
        <begin position="43"/>
        <end position="157"/>
    </location>
</feature>
<evidence type="ECO:0000256" key="11">
    <source>
        <dbReference type="ARBA" id="ARBA00071182"/>
    </source>
</evidence>
<reference evidence="15" key="1">
    <citation type="submission" date="2014-05" db="EMBL/GenBank/DDBJ databases">
        <authorList>
            <person name="Urmite Genomes"/>
        </authorList>
    </citation>
    <scope>NUCLEOTIDE SEQUENCE</scope>
    <source>
        <strain evidence="15">DSM 44074</strain>
    </source>
</reference>
<evidence type="ECO:0000256" key="8">
    <source>
        <dbReference type="ARBA" id="ARBA00023163"/>
    </source>
</evidence>
<sequence>MRAGALTAGTGWALLTPRSPDVGNRDTMSAMMASMTEASAARRVLIAEDEALIRMDLAEMLRDEGYEVVGQAGDGQEAVDLAESLTPDLVIMDVKMPRRDGIDAASEIAAKRIAPIVILTAFSQRELVERARDAGAMAYLVKPFSITDLIPAIELAVSRFSEISALENEVATLSERLETRKLVERAKGLLQANQGMTEPEAFKWIQRAAMDRRTTMKRVAEVVLETLDAPGEDAAEPQK</sequence>
<dbReference type="GO" id="GO:0003723">
    <property type="term" value="F:RNA binding"/>
    <property type="evidence" value="ECO:0007669"/>
    <property type="project" value="InterPro"/>
</dbReference>
<organism evidence="15 16">
    <name type="scientific">Mycolicibacterium neoaurum</name>
    <name type="common">Mycobacterium neoaurum</name>
    <dbReference type="NCBI Taxonomy" id="1795"/>
    <lineage>
        <taxon>Bacteria</taxon>
        <taxon>Bacillati</taxon>
        <taxon>Actinomycetota</taxon>
        <taxon>Actinomycetes</taxon>
        <taxon>Mycobacteriales</taxon>
        <taxon>Mycobacteriaceae</taxon>
        <taxon>Mycolicibacterium</taxon>
    </lineage>
</organism>
<feature type="modified residue" description="4-aspartylphosphate" evidence="12">
    <location>
        <position position="93"/>
    </location>
</feature>
<name>A0AAV2WLA4_MYCNE</name>
<proteinExistence type="predicted"/>
<dbReference type="Gene3D" id="3.40.50.2300">
    <property type="match status" value="1"/>
</dbReference>
<dbReference type="EMBL" id="LK021338">
    <property type="protein sequence ID" value="CDQ45006.1"/>
    <property type="molecule type" value="Genomic_DNA"/>
</dbReference>
<keyword evidence="2" id="KW-0963">Cytoplasm</keyword>
<dbReference type="PANTHER" id="PTHR43367">
    <property type="match status" value="1"/>
</dbReference>
<dbReference type="SUPFAM" id="SSF52172">
    <property type="entry name" value="CheY-like"/>
    <property type="match status" value="1"/>
</dbReference>
<evidence type="ECO:0000256" key="6">
    <source>
        <dbReference type="ARBA" id="ARBA00023015"/>
    </source>
</evidence>
<evidence type="ECO:0000256" key="7">
    <source>
        <dbReference type="ARBA" id="ARBA00023016"/>
    </source>
</evidence>
<dbReference type="InterPro" id="IPR001789">
    <property type="entry name" value="Sig_transdc_resp-reg_receiver"/>
</dbReference>
<accession>A0AAV2WLA4</accession>
<dbReference type="Pfam" id="PF03861">
    <property type="entry name" value="ANTAR"/>
    <property type="match status" value="1"/>
</dbReference>
<dbReference type="Pfam" id="PF00072">
    <property type="entry name" value="Response_reg"/>
    <property type="match status" value="1"/>
</dbReference>
<comment type="function">
    <text evidence="9">Member of the two-component regulatory system PdtaR/PdtaS. This two-component system plays an essential role in mycobacterial adaptation to poor nutrient conditions. PdtaR probably acts at the level of transcriptional antitermination rather than transcriptional initiation.</text>
</comment>
<evidence type="ECO:0000256" key="1">
    <source>
        <dbReference type="ARBA" id="ARBA00004496"/>
    </source>
</evidence>
<keyword evidence="8" id="KW-0804">Transcription</keyword>
<dbReference type="InterPro" id="IPR008327">
    <property type="entry name" value="Sig_transdc_resp-reg_antiterm"/>
</dbReference>
<keyword evidence="3 12" id="KW-0597">Phosphoprotein</keyword>
<reference evidence="15" key="2">
    <citation type="submission" date="2015-09" db="EMBL/GenBank/DDBJ databases">
        <title>Draft genome sequence of Mycobacterium neoaurum DSM 44074.</title>
        <authorList>
            <person name="Croce O."/>
            <person name="Robert C."/>
            <person name="Raoult D."/>
            <person name="Drancourt M."/>
        </authorList>
    </citation>
    <scope>NUCLEOTIDE SEQUENCE</scope>
    <source>
        <strain evidence="15">DSM 44074</strain>
    </source>
</reference>
<evidence type="ECO:0000256" key="3">
    <source>
        <dbReference type="ARBA" id="ARBA00022553"/>
    </source>
</evidence>
<comment type="function">
    <text evidence="10">In addition, the PdtaR/PdtaS two-component system controls copper and nitric oxide (NO) resistance downstream of the intramembrane protease Rip1. This coupled Rip1/PdtaS/PdtaR circuit controls NO resistance and acute lung infection in mice by relieving PdtaR/PdtaS-mediated repression of isonitrile chalkophore biosynthesis. Two signals are required to fully inactivate the PdtaR/PdtaS system and mediate NO resistance: a cytoplasmic inhibitory signal through the PdtaS kinase mediated by direct sensing of NO and the production of PPE1-5', an NO-induced small RNA, to sequester PdtaR.</text>
</comment>
<dbReference type="PROSITE" id="PS50921">
    <property type="entry name" value="ANTAR"/>
    <property type="match status" value="1"/>
</dbReference>
<evidence type="ECO:0000256" key="12">
    <source>
        <dbReference type="PROSITE-ProRule" id="PRU00169"/>
    </source>
</evidence>